<proteinExistence type="inferred from homology"/>
<dbReference type="InterPro" id="IPR037185">
    <property type="entry name" value="EmrE-like"/>
</dbReference>
<dbReference type="Proteomes" id="UP000503017">
    <property type="component" value="Chromosome"/>
</dbReference>
<comment type="similarity">
    <text evidence="2">Belongs to the EamA transporter family.</text>
</comment>
<feature type="transmembrane region" description="Helical" evidence="6">
    <location>
        <begin position="155"/>
        <end position="175"/>
    </location>
</feature>
<dbReference type="InterPro" id="IPR000620">
    <property type="entry name" value="EamA_dom"/>
</dbReference>
<evidence type="ECO:0000256" key="4">
    <source>
        <dbReference type="ARBA" id="ARBA00022989"/>
    </source>
</evidence>
<evidence type="ECO:0000256" key="6">
    <source>
        <dbReference type="SAM" id="Phobius"/>
    </source>
</evidence>
<dbReference type="PANTHER" id="PTHR32322:SF2">
    <property type="entry name" value="EAMA DOMAIN-CONTAINING PROTEIN"/>
    <property type="match status" value="1"/>
</dbReference>
<evidence type="ECO:0000256" key="2">
    <source>
        <dbReference type="ARBA" id="ARBA00007362"/>
    </source>
</evidence>
<feature type="transmembrane region" description="Helical" evidence="6">
    <location>
        <begin position="208"/>
        <end position="228"/>
    </location>
</feature>
<feature type="transmembrane region" description="Helical" evidence="6">
    <location>
        <begin position="27"/>
        <end position="45"/>
    </location>
</feature>
<feature type="transmembrane region" description="Helical" evidence="6">
    <location>
        <begin position="99"/>
        <end position="118"/>
    </location>
</feature>
<keyword evidence="5 6" id="KW-0472">Membrane</keyword>
<dbReference type="EMBL" id="CP033367">
    <property type="protein sequence ID" value="QKD04678.1"/>
    <property type="molecule type" value="Genomic_DNA"/>
</dbReference>
<comment type="subcellular location">
    <subcellularLocation>
        <location evidence="1">Membrane</location>
        <topology evidence="1">Multi-pass membrane protein</topology>
    </subcellularLocation>
</comment>
<dbReference type="Pfam" id="PF00892">
    <property type="entry name" value="EamA"/>
    <property type="match status" value="2"/>
</dbReference>
<gene>
    <name evidence="8" type="ORF">EB235_26960</name>
</gene>
<evidence type="ECO:0000256" key="3">
    <source>
        <dbReference type="ARBA" id="ARBA00022692"/>
    </source>
</evidence>
<feature type="domain" description="EamA" evidence="7">
    <location>
        <begin position="210"/>
        <end position="341"/>
    </location>
</feature>
<evidence type="ECO:0000256" key="5">
    <source>
        <dbReference type="ARBA" id="ARBA00023136"/>
    </source>
</evidence>
<protein>
    <submittedName>
        <fullName evidence="8">DMT family transporter</fullName>
    </submittedName>
</protein>
<feature type="transmembrane region" description="Helical" evidence="6">
    <location>
        <begin position="270"/>
        <end position="291"/>
    </location>
</feature>
<feature type="transmembrane region" description="Helical" evidence="6">
    <location>
        <begin position="130"/>
        <end position="149"/>
    </location>
</feature>
<feature type="transmembrane region" description="Helical" evidence="6">
    <location>
        <begin position="66"/>
        <end position="87"/>
    </location>
</feature>
<name>A0A6M7WXX3_RHILI</name>
<feature type="transmembrane region" description="Helical" evidence="6">
    <location>
        <begin position="327"/>
        <end position="349"/>
    </location>
</feature>
<feature type="domain" description="EamA" evidence="7">
    <location>
        <begin position="67"/>
        <end position="198"/>
    </location>
</feature>
<evidence type="ECO:0000313" key="9">
    <source>
        <dbReference type="Proteomes" id="UP000503017"/>
    </source>
</evidence>
<evidence type="ECO:0000259" key="7">
    <source>
        <dbReference type="Pfam" id="PF00892"/>
    </source>
</evidence>
<dbReference type="PANTHER" id="PTHR32322">
    <property type="entry name" value="INNER MEMBRANE TRANSPORTER"/>
    <property type="match status" value="1"/>
</dbReference>
<feature type="transmembrane region" description="Helical" evidence="6">
    <location>
        <begin position="303"/>
        <end position="321"/>
    </location>
</feature>
<keyword evidence="3 6" id="KW-0812">Transmembrane</keyword>
<dbReference type="GO" id="GO:0016020">
    <property type="term" value="C:membrane"/>
    <property type="evidence" value="ECO:0007669"/>
    <property type="project" value="UniProtKB-SubCell"/>
</dbReference>
<organism evidence="8 9">
    <name type="scientific">Mesorhizobium loti R88b</name>
    <dbReference type="NCBI Taxonomy" id="935548"/>
    <lineage>
        <taxon>Bacteria</taxon>
        <taxon>Pseudomonadati</taxon>
        <taxon>Pseudomonadota</taxon>
        <taxon>Alphaproteobacteria</taxon>
        <taxon>Hyphomicrobiales</taxon>
        <taxon>Phyllobacteriaceae</taxon>
        <taxon>Mesorhizobium</taxon>
    </lineage>
</organism>
<dbReference type="AlphaFoldDB" id="A0A6M7WXX3"/>
<feature type="transmembrane region" description="Helical" evidence="6">
    <location>
        <begin position="240"/>
        <end position="258"/>
    </location>
</feature>
<evidence type="ECO:0000256" key="1">
    <source>
        <dbReference type="ARBA" id="ARBA00004141"/>
    </source>
</evidence>
<reference evidence="8 9" key="1">
    <citation type="submission" date="2018-10" db="EMBL/GenBank/DDBJ databases">
        <authorList>
            <person name="Perry B.J."/>
            <person name="Sullivan J.T."/>
            <person name="Murphy R.J.T."/>
            <person name="Ramsay J.P."/>
            <person name="Ronson C.W."/>
        </authorList>
    </citation>
    <scope>NUCLEOTIDE SEQUENCE [LARGE SCALE GENOMIC DNA]</scope>
    <source>
        <strain evidence="8 9">R88b</strain>
    </source>
</reference>
<dbReference type="SUPFAM" id="SSF103481">
    <property type="entry name" value="Multidrug resistance efflux transporter EmrE"/>
    <property type="match status" value="2"/>
</dbReference>
<sequence length="352" mass="37744">MASRSPSSGFTFEPFCLRELHSIHSKQAYFIAAFVAIACDFATLETVRRCRYRWQDVAESSGNIKLAVIAGLTMIGIYAVQFVAARFSLRDHLTVTDMAALRFVGAGAVFLPVVWQRGFEQMKVLGWRRALALAVLAGLPYPLIINWGLTYAPAVHGAALCPASIVFFSFLLSLLQERTSRQRTIGIATIIVGLLLFIAPARDGTREVLFGDLLFVGSGLMFSAYATLVRQWRIDPVTATATVVLLSCLPLPFLTLFAPSGFHAAAGAEIISQMVIQGLLAGAAAMFLYTYIVGQLGSQTASLFMPGVPIATVIVGMIVLGETPTTTQFAAIAIMATGMGFSAMTGRVAGEI</sequence>
<dbReference type="InterPro" id="IPR050638">
    <property type="entry name" value="AA-Vitamin_Transporters"/>
</dbReference>
<feature type="transmembrane region" description="Helical" evidence="6">
    <location>
        <begin position="184"/>
        <end position="202"/>
    </location>
</feature>
<keyword evidence="4 6" id="KW-1133">Transmembrane helix</keyword>
<evidence type="ECO:0000313" key="8">
    <source>
        <dbReference type="EMBL" id="QKD04678.1"/>
    </source>
</evidence>
<accession>A0A6M7WXX3</accession>